<dbReference type="RefSeq" id="WP_092363053.1">
    <property type="nucleotide sequence ID" value="NZ_FOIM01000009.1"/>
</dbReference>
<dbReference type="PANTHER" id="PTHR45947">
    <property type="entry name" value="SULFOQUINOVOSYL TRANSFERASE SQD2"/>
    <property type="match status" value="1"/>
</dbReference>
<dbReference type="SUPFAM" id="SSF53756">
    <property type="entry name" value="UDP-Glycosyltransferase/glycogen phosphorylase"/>
    <property type="match status" value="1"/>
</dbReference>
<organism evidence="1 2">
    <name type="scientific">Enterocloster lavalensis</name>
    <dbReference type="NCBI Taxonomy" id="460384"/>
    <lineage>
        <taxon>Bacteria</taxon>
        <taxon>Bacillati</taxon>
        <taxon>Bacillota</taxon>
        <taxon>Clostridia</taxon>
        <taxon>Lachnospirales</taxon>
        <taxon>Lachnospiraceae</taxon>
        <taxon>Enterocloster</taxon>
    </lineage>
</organism>
<reference evidence="2" key="1">
    <citation type="submission" date="2016-10" db="EMBL/GenBank/DDBJ databases">
        <authorList>
            <person name="Varghese N."/>
            <person name="Submissions S."/>
        </authorList>
    </citation>
    <scope>NUCLEOTIDE SEQUENCE [LARGE SCALE GENOMIC DNA]</scope>
    <source>
        <strain evidence="2">NLAE-zl-G277</strain>
    </source>
</reference>
<keyword evidence="1" id="KW-0808">Transferase</keyword>
<dbReference type="CDD" id="cd03801">
    <property type="entry name" value="GT4_PimA-like"/>
    <property type="match status" value="1"/>
</dbReference>
<proteinExistence type="predicted"/>
<dbReference type="Pfam" id="PF13692">
    <property type="entry name" value="Glyco_trans_1_4"/>
    <property type="match status" value="1"/>
</dbReference>
<dbReference type="Gene3D" id="2.130.10.10">
    <property type="entry name" value="YVTN repeat-like/Quinoprotein amine dehydrogenase"/>
    <property type="match status" value="1"/>
</dbReference>
<dbReference type="InterPro" id="IPR050194">
    <property type="entry name" value="Glycosyltransferase_grp1"/>
</dbReference>
<dbReference type="AlphaFoldDB" id="A0A1I0FKJ7"/>
<dbReference type="Gene3D" id="3.40.50.2000">
    <property type="entry name" value="Glycogen Phosphorylase B"/>
    <property type="match status" value="2"/>
</dbReference>
<protein>
    <submittedName>
        <fullName evidence="1">Glycosyltransferase involved in cell wall bisynthesis</fullName>
    </submittedName>
</protein>
<dbReference type="PANTHER" id="PTHR45947:SF3">
    <property type="entry name" value="SULFOQUINOVOSYL TRANSFERASE SQD2"/>
    <property type="match status" value="1"/>
</dbReference>
<dbReference type="GO" id="GO:0016757">
    <property type="term" value="F:glycosyltransferase activity"/>
    <property type="evidence" value="ECO:0007669"/>
    <property type="project" value="TreeGrafter"/>
</dbReference>
<evidence type="ECO:0000313" key="1">
    <source>
        <dbReference type="EMBL" id="SET58775.1"/>
    </source>
</evidence>
<dbReference type="EMBL" id="FOIM01000009">
    <property type="protein sequence ID" value="SET58775.1"/>
    <property type="molecule type" value="Genomic_DNA"/>
</dbReference>
<sequence length="816" mass="94170">MGFIEFEAAGKRVLERFPGLKHAIKRVYQVVSVTTSRDKARTEGDITCVSLDDGYEYFYGYYDKSPWDATDRYMICIRVRQTYKSVAPQVPGTVCLIDTEENNKLIEVGSTHSWNVQQSCMAQWMGPDFMSHLIYNDFRDGKYCSVVFDVEKMVEEKVLPLPIYDVARDGSFALSLDFNRLHRMRPGYGYANQQDRTKGILCPDECCIWKMEINTGKVVELFKYTDFAAFEPDETMNRAEHKVNHLMISPNGKRFMVLHRWFDKGRKHTRLVTVNVDRTEMYNLSDDVFVSHCFWKNDQEILSFLRKKETGDHYYLMKDKTKEFRLLWPRLRTDGHCSYSPDRSMVITDSYPNRKRMAFVYVCTEEQEQPVRIAKIFSPFKYDNDCRCDLHPRWNREGNKVCIDSVHEGKRGLYVIPVKKKDVPPVPAPKPEVVKGKYKVAYVITQCKNSGPMNQTLNIIKNLERTMFQPIVVTLFQEDLGNSVVQRYLDVVPEFYCLNMSKIDSIVTGKKKLAAFLEIIKPDLIHGLGMPPYTMSLGYKEAVHLVTLRNYCYQDYPDKYGKQLGTLLAYKDMTLIQKQINRGEAFVTCSKSLSKIYSEKYGMKFAFIRNGIDIDKYEYANADKKATMKEQLGLSCNKYIILYTGQFIDRKNQGFAIEGILKSSHADDICMILMGDGPNLAGLREKYADDKRVMFTGNITNVNEYLQAGDLYVSASKSEGMPNGVLEAMASGLPVLLSDIPQHLEVLEIQKGYGFSYKQDDQRDFIGQFDSLLDRDLYKMGAIASRAAKEELSASQMSKHYQELYLRLIKKQAYRL</sequence>
<dbReference type="SUPFAM" id="SSF82171">
    <property type="entry name" value="DPP6 N-terminal domain-like"/>
    <property type="match status" value="1"/>
</dbReference>
<evidence type="ECO:0000313" key="2">
    <source>
        <dbReference type="Proteomes" id="UP000198508"/>
    </source>
</evidence>
<dbReference type="GeneID" id="93281297"/>
<dbReference type="STRING" id="460384.SAMN05216313_10926"/>
<dbReference type="Proteomes" id="UP000198508">
    <property type="component" value="Unassembled WGS sequence"/>
</dbReference>
<name>A0A1I0FKJ7_9FIRM</name>
<keyword evidence="2" id="KW-1185">Reference proteome</keyword>
<accession>A0A1I0FKJ7</accession>
<gene>
    <name evidence="1" type="ORF">SAMN05216313_10926</name>
</gene>
<dbReference type="InterPro" id="IPR015943">
    <property type="entry name" value="WD40/YVTN_repeat-like_dom_sf"/>
</dbReference>